<feature type="transmembrane region" description="Helical" evidence="10">
    <location>
        <begin position="299"/>
        <end position="320"/>
    </location>
</feature>
<dbReference type="EMBL" id="SJPS01000001">
    <property type="protein sequence ID" value="TWU30514.1"/>
    <property type="molecule type" value="Genomic_DNA"/>
</dbReference>
<dbReference type="InterPro" id="IPR004706">
    <property type="entry name" value="Arsenical-R_Acr3"/>
</dbReference>
<keyword evidence="6" id="KW-0059">Arsenical resistance</keyword>
<sequence>MDEATPTESESLGCPNGRLGFLDRFLTLWIFLAMAVGVAAGYFLPGIEGIINQFQVGTTNIPIAIGLILMMYPPLAKVKYEELGDVFRNWKILGLSLVQNWLIGPVLMFALAVVFLRDYPEYMTGLILIGLARCIAMVIVWNDLAKGDTEYAAGLVALNSVFQVLFYSVYAWVFITWLPPLLGLEGSVVQVSMGQIAESVFIYLGIPFLAGMVTRFVLLKKKGREWYEQVFIPKISPLTLVALLFTILVMFSLKGDQIVRIPYDVLLIAVPLLIYFVVMFLVSFFMGRQIGADYSKTTTLAFTAASNNFELAIAVAIAVFGINSGAAFAAVIGPLVEVPVMIGLVNVALRFQRKLFGSSPSASSVSSSES</sequence>
<dbReference type="NCBIfam" id="TIGR00832">
    <property type="entry name" value="acr3"/>
    <property type="match status" value="1"/>
</dbReference>
<gene>
    <name evidence="11" type="ORF">Pla144_13010</name>
</gene>
<reference evidence="11 12" key="1">
    <citation type="submission" date="2019-02" db="EMBL/GenBank/DDBJ databases">
        <title>Deep-cultivation of Planctomycetes and their phenomic and genomic characterization uncovers novel biology.</title>
        <authorList>
            <person name="Wiegand S."/>
            <person name="Jogler M."/>
            <person name="Boedeker C."/>
            <person name="Pinto D."/>
            <person name="Vollmers J."/>
            <person name="Rivas-Marin E."/>
            <person name="Kohn T."/>
            <person name="Peeters S.H."/>
            <person name="Heuer A."/>
            <person name="Rast P."/>
            <person name="Oberbeckmann S."/>
            <person name="Bunk B."/>
            <person name="Jeske O."/>
            <person name="Meyerdierks A."/>
            <person name="Storesund J.E."/>
            <person name="Kallscheuer N."/>
            <person name="Luecker S."/>
            <person name="Lage O.M."/>
            <person name="Pohl T."/>
            <person name="Merkel B.J."/>
            <person name="Hornburger P."/>
            <person name="Mueller R.-W."/>
            <person name="Bruemmer F."/>
            <person name="Labrenz M."/>
            <person name="Spormann A.M."/>
            <person name="Op Den Camp H."/>
            <person name="Overmann J."/>
            <person name="Amann R."/>
            <person name="Jetten M.S.M."/>
            <person name="Mascher T."/>
            <person name="Medema M.H."/>
            <person name="Devos D.P."/>
            <person name="Kaster A.-K."/>
            <person name="Ovreas L."/>
            <person name="Rohde M."/>
            <person name="Galperin M.Y."/>
            <person name="Jogler C."/>
        </authorList>
    </citation>
    <scope>NUCLEOTIDE SEQUENCE [LARGE SCALE GENOMIC DNA]</scope>
    <source>
        <strain evidence="11 12">Pla144</strain>
    </source>
</reference>
<protein>
    <submittedName>
        <fullName evidence="11">Sodium Bile acid symporter family protein</fullName>
    </submittedName>
</protein>
<proteinExistence type="inferred from homology"/>
<evidence type="ECO:0000256" key="8">
    <source>
        <dbReference type="ARBA" id="ARBA00023136"/>
    </source>
</evidence>
<dbReference type="FunFam" id="1.20.1530.20:FF:000009">
    <property type="entry name" value="Arsenite transporter, ACR3 family"/>
    <property type="match status" value="1"/>
</dbReference>
<dbReference type="AlphaFoldDB" id="A0A5C6D3R4"/>
<dbReference type="InterPro" id="IPR002657">
    <property type="entry name" value="BilAc:Na_symport/Acr3"/>
</dbReference>
<dbReference type="PANTHER" id="PTHR43057:SF1">
    <property type="entry name" value="ARSENICAL-RESISTANCE PROTEIN 3"/>
    <property type="match status" value="1"/>
</dbReference>
<comment type="similarity">
    <text evidence="2 9">Belongs to the arsenical resistance-3 (ACR3) (TC 2.A.59) family.</text>
</comment>
<keyword evidence="7 9" id="KW-1133">Transmembrane helix</keyword>
<keyword evidence="4 9" id="KW-1003">Cell membrane</keyword>
<dbReference type="Proteomes" id="UP000318437">
    <property type="component" value="Unassembled WGS sequence"/>
</dbReference>
<accession>A0A5C6D3R4</accession>
<dbReference type="Pfam" id="PF01758">
    <property type="entry name" value="SBF"/>
    <property type="match status" value="1"/>
</dbReference>
<keyword evidence="12" id="KW-1185">Reference proteome</keyword>
<dbReference type="PIRSF" id="PIRSF005508">
    <property type="entry name" value="Acr3"/>
    <property type="match status" value="1"/>
</dbReference>
<dbReference type="PANTHER" id="PTHR43057">
    <property type="entry name" value="ARSENITE EFFLUX TRANSPORTER"/>
    <property type="match status" value="1"/>
</dbReference>
<feature type="transmembrane region" description="Helical" evidence="10">
    <location>
        <begin position="92"/>
        <end position="116"/>
    </location>
</feature>
<feature type="transmembrane region" description="Helical" evidence="10">
    <location>
        <begin position="122"/>
        <end position="141"/>
    </location>
</feature>
<comment type="caution">
    <text evidence="11">The sequence shown here is derived from an EMBL/GenBank/DDBJ whole genome shotgun (WGS) entry which is preliminary data.</text>
</comment>
<keyword evidence="5 9" id="KW-0812">Transmembrane</keyword>
<evidence type="ECO:0000256" key="10">
    <source>
        <dbReference type="SAM" id="Phobius"/>
    </source>
</evidence>
<organism evidence="11 12">
    <name type="scientific">Bythopirellula polymerisocia</name>
    <dbReference type="NCBI Taxonomy" id="2528003"/>
    <lineage>
        <taxon>Bacteria</taxon>
        <taxon>Pseudomonadati</taxon>
        <taxon>Planctomycetota</taxon>
        <taxon>Planctomycetia</taxon>
        <taxon>Pirellulales</taxon>
        <taxon>Lacipirellulaceae</taxon>
        <taxon>Bythopirellula</taxon>
    </lineage>
</organism>
<feature type="transmembrane region" description="Helical" evidence="10">
    <location>
        <begin position="153"/>
        <end position="180"/>
    </location>
</feature>
<feature type="transmembrane region" description="Helical" evidence="10">
    <location>
        <begin position="50"/>
        <end position="72"/>
    </location>
</feature>
<keyword evidence="3 9" id="KW-0813">Transport</keyword>
<feature type="transmembrane region" description="Helical" evidence="10">
    <location>
        <begin position="25"/>
        <end position="44"/>
    </location>
</feature>
<dbReference type="GO" id="GO:0015104">
    <property type="term" value="F:antimonite transmembrane transporter activity"/>
    <property type="evidence" value="ECO:0007669"/>
    <property type="project" value="TreeGrafter"/>
</dbReference>
<evidence type="ECO:0000256" key="7">
    <source>
        <dbReference type="ARBA" id="ARBA00022989"/>
    </source>
</evidence>
<dbReference type="GO" id="GO:0015297">
    <property type="term" value="F:antiporter activity"/>
    <property type="evidence" value="ECO:0007669"/>
    <property type="project" value="UniProtKB-UniRule"/>
</dbReference>
<evidence type="ECO:0000256" key="4">
    <source>
        <dbReference type="ARBA" id="ARBA00022475"/>
    </source>
</evidence>
<keyword evidence="8 9" id="KW-0472">Membrane</keyword>
<dbReference type="GO" id="GO:0015105">
    <property type="term" value="F:arsenite transmembrane transporter activity"/>
    <property type="evidence" value="ECO:0007669"/>
    <property type="project" value="TreeGrafter"/>
</dbReference>
<dbReference type="GO" id="GO:0046685">
    <property type="term" value="P:response to arsenic-containing substance"/>
    <property type="evidence" value="ECO:0007669"/>
    <property type="project" value="UniProtKB-KW"/>
</dbReference>
<evidence type="ECO:0000256" key="1">
    <source>
        <dbReference type="ARBA" id="ARBA00004651"/>
    </source>
</evidence>
<evidence type="ECO:0000256" key="9">
    <source>
        <dbReference type="PIRNR" id="PIRNR005508"/>
    </source>
</evidence>
<feature type="transmembrane region" description="Helical" evidence="10">
    <location>
        <begin position="326"/>
        <end position="349"/>
    </location>
</feature>
<name>A0A5C6D3R4_9BACT</name>
<evidence type="ECO:0000256" key="5">
    <source>
        <dbReference type="ARBA" id="ARBA00022692"/>
    </source>
</evidence>
<dbReference type="Gene3D" id="1.20.1530.20">
    <property type="match status" value="1"/>
</dbReference>
<feature type="transmembrane region" description="Helical" evidence="10">
    <location>
        <begin position="231"/>
        <end position="253"/>
    </location>
</feature>
<evidence type="ECO:0000256" key="2">
    <source>
        <dbReference type="ARBA" id="ARBA00010110"/>
    </source>
</evidence>
<dbReference type="GO" id="GO:0005886">
    <property type="term" value="C:plasma membrane"/>
    <property type="evidence" value="ECO:0007669"/>
    <property type="project" value="UniProtKB-SubCell"/>
</dbReference>
<dbReference type="RefSeq" id="WP_146448836.1">
    <property type="nucleotide sequence ID" value="NZ_SJPS01000001.1"/>
</dbReference>
<feature type="transmembrane region" description="Helical" evidence="10">
    <location>
        <begin position="265"/>
        <end position="287"/>
    </location>
</feature>
<feature type="transmembrane region" description="Helical" evidence="10">
    <location>
        <begin position="200"/>
        <end position="219"/>
    </location>
</feature>
<dbReference type="OrthoDB" id="9771457at2"/>
<evidence type="ECO:0000313" key="12">
    <source>
        <dbReference type="Proteomes" id="UP000318437"/>
    </source>
</evidence>
<dbReference type="InterPro" id="IPR038770">
    <property type="entry name" value="Na+/solute_symporter_sf"/>
</dbReference>
<comment type="subcellular location">
    <subcellularLocation>
        <location evidence="1 9">Cell membrane</location>
        <topology evidence="1 9">Multi-pass membrane protein</topology>
    </subcellularLocation>
</comment>
<evidence type="ECO:0000313" key="11">
    <source>
        <dbReference type="EMBL" id="TWU30514.1"/>
    </source>
</evidence>
<evidence type="ECO:0000256" key="6">
    <source>
        <dbReference type="ARBA" id="ARBA00022849"/>
    </source>
</evidence>
<evidence type="ECO:0000256" key="3">
    <source>
        <dbReference type="ARBA" id="ARBA00022448"/>
    </source>
</evidence>